<protein>
    <submittedName>
        <fullName evidence="1">Uncharacterized protein</fullName>
    </submittedName>
</protein>
<accession>A0ABP3YE04</accession>
<reference evidence="2" key="1">
    <citation type="journal article" date="2019" name="Int. J. Syst. Evol. Microbiol.">
        <title>The Global Catalogue of Microorganisms (GCM) 10K type strain sequencing project: providing services to taxonomists for standard genome sequencing and annotation.</title>
        <authorList>
            <consortium name="The Broad Institute Genomics Platform"/>
            <consortium name="The Broad Institute Genome Sequencing Center for Infectious Disease"/>
            <person name="Wu L."/>
            <person name="Ma J."/>
        </authorList>
    </citation>
    <scope>NUCLEOTIDE SEQUENCE [LARGE SCALE GENOMIC DNA]</scope>
    <source>
        <strain evidence="2">JCM 16112</strain>
    </source>
</reference>
<comment type="caution">
    <text evidence="1">The sequence shown here is derived from an EMBL/GenBank/DDBJ whole genome shotgun (WGS) entry which is preliminary data.</text>
</comment>
<sequence length="76" mass="8691">MKIEMLSKKILMTNVDQDTVNQTLANRQVKDLEDGLQYYSALNGGCAVVVTEDLAGFYYSTIPILNCRDFLEEYLY</sequence>
<keyword evidence="2" id="KW-1185">Reference proteome</keyword>
<dbReference type="EMBL" id="BAAAFI010000009">
    <property type="protein sequence ID" value="GAA0879030.1"/>
    <property type="molecule type" value="Genomic_DNA"/>
</dbReference>
<gene>
    <name evidence="1" type="ORF">GCM10009119_19980</name>
</gene>
<name>A0ABP3YE04_9BACT</name>
<organism evidence="1 2">
    <name type="scientific">Algoriphagus jejuensis</name>
    <dbReference type="NCBI Taxonomy" id="419934"/>
    <lineage>
        <taxon>Bacteria</taxon>
        <taxon>Pseudomonadati</taxon>
        <taxon>Bacteroidota</taxon>
        <taxon>Cytophagia</taxon>
        <taxon>Cytophagales</taxon>
        <taxon>Cyclobacteriaceae</taxon>
        <taxon>Algoriphagus</taxon>
    </lineage>
</organism>
<evidence type="ECO:0000313" key="1">
    <source>
        <dbReference type="EMBL" id="GAA0879030.1"/>
    </source>
</evidence>
<dbReference type="RefSeq" id="WP_343851030.1">
    <property type="nucleotide sequence ID" value="NZ_BAAAFI010000009.1"/>
</dbReference>
<proteinExistence type="predicted"/>
<dbReference type="Proteomes" id="UP001500469">
    <property type="component" value="Unassembled WGS sequence"/>
</dbReference>
<evidence type="ECO:0000313" key="2">
    <source>
        <dbReference type="Proteomes" id="UP001500469"/>
    </source>
</evidence>